<keyword evidence="3" id="KW-0597">Phosphoprotein</keyword>
<dbReference type="AlphaFoldDB" id="A0A5P8P4J4"/>
<dbReference type="InterPro" id="IPR029787">
    <property type="entry name" value="Nucleotide_cyclase"/>
</dbReference>
<protein>
    <recommendedName>
        <fullName evidence="1">diguanylate cyclase</fullName>
        <ecNumber evidence="1">2.7.7.65</ecNumber>
    </recommendedName>
</protein>
<dbReference type="CDD" id="cd01949">
    <property type="entry name" value="GGDEF"/>
    <property type="match status" value="1"/>
</dbReference>
<dbReference type="InterPro" id="IPR011006">
    <property type="entry name" value="CheY-like_superfamily"/>
</dbReference>
<dbReference type="GO" id="GO:0052621">
    <property type="term" value="F:diguanylate cyclase activity"/>
    <property type="evidence" value="ECO:0007669"/>
    <property type="project" value="UniProtKB-EC"/>
</dbReference>
<dbReference type="SUPFAM" id="SSF55073">
    <property type="entry name" value="Nucleotide cyclase"/>
    <property type="match status" value="1"/>
</dbReference>
<evidence type="ECO:0000313" key="7">
    <source>
        <dbReference type="Proteomes" id="UP000326944"/>
    </source>
</evidence>
<dbReference type="GO" id="GO:1902201">
    <property type="term" value="P:negative regulation of bacterial-type flagellum-dependent cell motility"/>
    <property type="evidence" value="ECO:0007669"/>
    <property type="project" value="TreeGrafter"/>
</dbReference>
<gene>
    <name evidence="6" type="ORF">FJR48_06210</name>
</gene>
<dbReference type="Gene3D" id="3.40.50.2300">
    <property type="match status" value="1"/>
</dbReference>
<accession>A0A5P8P4J4</accession>
<dbReference type="PROSITE" id="PS50887">
    <property type="entry name" value="GGDEF"/>
    <property type="match status" value="1"/>
</dbReference>
<dbReference type="GO" id="GO:0005886">
    <property type="term" value="C:plasma membrane"/>
    <property type="evidence" value="ECO:0007669"/>
    <property type="project" value="TreeGrafter"/>
</dbReference>
<evidence type="ECO:0000256" key="1">
    <source>
        <dbReference type="ARBA" id="ARBA00012528"/>
    </source>
</evidence>
<dbReference type="FunFam" id="3.30.70.270:FF:000001">
    <property type="entry name" value="Diguanylate cyclase domain protein"/>
    <property type="match status" value="1"/>
</dbReference>
<dbReference type="Pfam" id="PF00072">
    <property type="entry name" value="Response_reg"/>
    <property type="match status" value="1"/>
</dbReference>
<dbReference type="GO" id="GO:0000160">
    <property type="term" value="P:phosphorelay signal transduction system"/>
    <property type="evidence" value="ECO:0007669"/>
    <property type="project" value="InterPro"/>
</dbReference>
<dbReference type="GO" id="GO:0043709">
    <property type="term" value="P:cell adhesion involved in single-species biofilm formation"/>
    <property type="evidence" value="ECO:0007669"/>
    <property type="project" value="TreeGrafter"/>
</dbReference>
<evidence type="ECO:0000259" key="5">
    <source>
        <dbReference type="PROSITE" id="PS50887"/>
    </source>
</evidence>
<dbReference type="OrthoDB" id="9812260at2"/>
<dbReference type="InterPro" id="IPR050469">
    <property type="entry name" value="Diguanylate_Cyclase"/>
</dbReference>
<dbReference type="Pfam" id="PF00990">
    <property type="entry name" value="GGDEF"/>
    <property type="match status" value="1"/>
</dbReference>
<feature type="domain" description="GGDEF" evidence="5">
    <location>
        <begin position="291"/>
        <end position="417"/>
    </location>
</feature>
<dbReference type="PANTHER" id="PTHR45138">
    <property type="entry name" value="REGULATORY COMPONENTS OF SENSORY TRANSDUCTION SYSTEM"/>
    <property type="match status" value="1"/>
</dbReference>
<dbReference type="InterPro" id="IPR001789">
    <property type="entry name" value="Sig_transdc_resp-reg_receiver"/>
</dbReference>
<dbReference type="PROSITE" id="PS50110">
    <property type="entry name" value="RESPONSE_REGULATORY"/>
    <property type="match status" value="1"/>
</dbReference>
<dbReference type="Gene3D" id="3.30.70.270">
    <property type="match status" value="1"/>
</dbReference>
<evidence type="ECO:0000259" key="4">
    <source>
        <dbReference type="PROSITE" id="PS50110"/>
    </source>
</evidence>
<sequence length="417" mass="48199">MLCVDDVKTNLLTLEAIFESNDEDYNLLMAMSGQEALDILQTNEVDLILLDVMMPELNGFDTAKLILKNKKTKDIPIIFLTAKQDDETIKMSYEVGGVDYMNKPFNVTELLKRIDFHLRLKKSEKLIHIEKEQIQSLINLQDNFVLLTDGVKAIKINSAIEDFFQVKSISEFQEKYGCICKTFIEENGYYHLGLVDTEELWISDVIERLKNEDVIVKIKDIENNNHIFAIKAVKFENSLFILSFTDITSMSEQSREYEYEASHDPLTSIYNRNMFVRVMKEKIKQRIFTNKGLSLCVLDIDHFKDVNDTYGHLVGDNVLKHLARLIEKHIRSEDLFARWGGEEFILVFEFGINEAYRKVEFLRKIIEKENFGTVGSLTCSFGVSEYKYGDTLESLINEADKALYEAKASGRNMVCQI</sequence>
<dbReference type="KEGG" id="sulg:FJR48_06210"/>
<feature type="modified residue" description="4-aspartylphosphate" evidence="3">
    <location>
        <position position="51"/>
    </location>
</feature>
<dbReference type="SMART" id="SM00267">
    <property type="entry name" value="GGDEF"/>
    <property type="match status" value="1"/>
</dbReference>
<dbReference type="SUPFAM" id="SSF52172">
    <property type="entry name" value="CheY-like"/>
    <property type="match status" value="1"/>
</dbReference>
<keyword evidence="7" id="KW-1185">Reference proteome</keyword>
<dbReference type="Proteomes" id="UP000326944">
    <property type="component" value="Chromosome"/>
</dbReference>
<evidence type="ECO:0000256" key="2">
    <source>
        <dbReference type="ARBA" id="ARBA00034247"/>
    </source>
</evidence>
<dbReference type="EC" id="2.7.7.65" evidence="1"/>
<dbReference type="InterPro" id="IPR000160">
    <property type="entry name" value="GGDEF_dom"/>
</dbReference>
<reference evidence="6 7" key="1">
    <citation type="submission" date="2019-09" db="EMBL/GenBank/DDBJ databases">
        <title>Sulfurimonas gotlandica sp. nov., a chemoautotrophic and psychrotolerant epsilonproteobacterium isolated from a pelagic redoxcline, and an emended description of the genus Sulfurimonas.</title>
        <authorList>
            <person name="Wang S."/>
            <person name="Jiang L."/>
            <person name="Shao S."/>
        </authorList>
    </citation>
    <scope>NUCLEOTIDE SEQUENCE [LARGE SCALE GENOMIC DNA]</scope>
    <source>
        <strain evidence="6 7">GYSZ_1</strain>
    </source>
</reference>
<feature type="domain" description="Response regulatory" evidence="4">
    <location>
        <begin position="1"/>
        <end position="118"/>
    </location>
</feature>
<name>A0A5P8P4J4_9BACT</name>
<evidence type="ECO:0000256" key="3">
    <source>
        <dbReference type="PROSITE-ProRule" id="PRU00169"/>
    </source>
</evidence>
<dbReference type="SMART" id="SM00448">
    <property type="entry name" value="REC"/>
    <property type="match status" value="1"/>
</dbReference>
<dbReference type="EMBL" id="CP043617">
    <property type="protein sequence ID" value="QFR50450.1"/>
    <property type="molecule type" value="Genomic_DNA"/>
</dbReference>
<dbReference type="NCBIfam" id="TIGR00254">
    <property type="entry name" value="GGDEF"/>
    <property type="match status" value="1"/>
</dbReference>
<proteinExistence type="predicted"/>
<dbReference type="InterPro" id="IPR043128">
    <property type="entry name" value="Rev_trsase/Diguanyl_cyclase"/>
</dbReference>
<comment type="catalytic activity">
    <reaction evidence="2">
        <text>2 GTP = 3',3'-c-di-GMP + 2 diphosphate</text>
        <dbReference type="Rhea" id="RHEA:24898"/>
        <dbReference type="ChEBI" id="CHEBI:33019"/>
        <dbReference type="ChEBI" id="CHEBI:37565"/>
        <dbReference type="ChEBI" id="CHEBI:58805"/>
        <dbReference type="EC" id="2.7.7.65"/>
    </reaction>
</comment>
<evidence type="ECO:0000313" key="6">
    <source>
        <dbReference type="EMBL" id="QFR50450.1"/>
    </source>
</evidence>
<organism evidence="6 7">
    <name type="scientific">Sulfurimonas lithotrophica</name>
    <dbReference type="NCBI Taxonomy" id="2590022"/>
    <lineage>
        <taxon>Bacteria</taxon>
        <taxon>Pseudomonadati</taxon>
        <taxon>Campylobacterota</taxon>
        <taxon>Epsilonproteobacteria</taxon>
        <taxon>Campylobacterales</taxon>
        <taxon>Sulfurimonadaceae</taxon>
        <taxon>Sulfurimonas</taxon>
    </lineage>
</organism>
<dbReference type="PANTHER" id="PTHR45138:SF9">
    <property type="entry name" value="DIGUANYLATE CYCLASE DGCM-RELATED"/>
    <property type="match status" value="1"/>
</dbReference>